<evidence type="ECO:0000313" key="6">
    <source>
        <dbReference type="Proteomes" id="UP000544331"/>
    </source>
</evidence>
<reference evidence="5 6" key="1">
    <citation type="submission" date="2020-05" db="EMBL/GenBank/DDBJ databases">
        <title>Identification and distribution of gene clusters putatively required for synthesis of sphingolipid metabolism inhibitors in phylogenetically diverse species of the filamentous fungus Fusarium.</title>
        <authorList>
            <person name="Kim H.-S."/>
            <person name="Busman M."/>
            <person name="Brown D.W."/>
            <person name="Divon H."/>
            <person name="Uhlig S."/>
            <person name="Proctor R.H."/>
        </authorList>
    </citation>
    <scope>NUCLEOTIDE SEQUENCE [LARGE SCALE GENOMIC DNA]</scope>
    <source>
        <strain evidence="5 6">NRRL 66235</strain>
    </source>
</reference>
<proteinExistence type="predicted"/>
<dbReference type="SUPFAM" id="SSF53167">
    <property type="entry name" value="Purine and uridine phosphorylases"/>
    <property type="match status" value="1"/>
</dbReference>
<dbReference type="AlphaFoldDB" id="A0A8H6DHT8"/>
<dbReference type="Gene3D" id="3.40.50.300">
    <property type="entry name" value="P-loop containing nucleotide triphosphate hydrolases"/>
    <property type="match status" value="1"/>
</dbReference>
<evidence type="ECO:0000259" key="4">
    <source>
        <dbReference type="Pfam" id="PF24883"/>
    </source>
</evidence>
<comment type="caution">
    <text evidence="5">The sequence shown here is derived from an EMBL/GenBank/DDBJ whole genome shotgun (WGS) entry which is preliminary data.</text>
</comment>
<dbReference type="Pfam" id="PF24883">
    <property type="entry name" value="NPHP3_N"/>
    <property type="match status" value="1"/>
</dbReference>
<keyword evidence="1" id="KW-0677">Repeat</keyword>
<feature type="compositionally biased region" description="Acidic residues" evidence="2">
    <location>
        <begin position="420"/>
        <end position="467"/>
    </location>
</feature>
<evidence type="ECO:0000256" key="2">
    <source>
        <dbReference type="SAM" id="MobiDB-lite"/>
    </source>
</evidence>
<evidence type="ECO:0008006" key="7">
    <source>
        <dbReference type="Google" id="ProtNLM"/>
    </source>
</evidence>
<dbReference type="PANTHER" id="PTHR46082:SF6">
    <property type="entry name" value="AAA+ ATPASE DOMAIN-CONTAINING PROTEIN-RELATED"/>
    <property type="match status" value="1"/>
</dbReference>
<organism evidence="5 6">
    <name type="scientific">Fusarium mundagurra</name>
    <dbReference type="NCBI Taxonomy" id="1567541"/>
    <lineage>
        <taxon>Eukaryota</taxon>
        <taxon>Fungi</taxon>
        <taxon>Dikarya</taxon>
        <taxon>Ascomycota</taxon>
        <taxon>Pezizomycotina</taxon>
        <taxon>Sordariomycetes</taxon>
        <taxon>Hypocreomycetidae</taxon>
        <taxon>Hypocreales</taxon>
        <taxon>Nectriaceae</taxon>
        <taxon>Fusarium</taxon>
        <taxon>Fusarium fujikuroi species complex</taxon>
    </lineage>
</organism>
<feature type="domain" description="Nephrocystin 3-like N-terminal" evidence="4">
    <location>
        <begin position="480"/>
        <end position="642"/>
    </location>
</feature>
<evidence type="ECO:0000256" key="1">
    <source>
        <dbReference type="ARBA" id="ARBA00022737"/>
    </source>
</evidence>
<dbReference type="GO" id="GO:0009116">
    <property type="term" value="P:nucleoside metabolic process"/>
    <property type="evidence" value="ECO:0007669"/>
    <property type="project" value="InterPro"/>
</dbReference>
<dbReference type="Gene3D" id="3.40.50.1580">
    <property type="entry name" value="Nucleoside phosphorylase domain"/>
    <property type="match status" value="1"/>
</dbReference>
<feature type="compositionally biased region" description="Acidic residues" evidence="2">
    <location>
        <begin position="401"/>
        <end position="412"/>
    </location>
</feature>
<accession>A0A8H6DHT8</accession>
<dbReference type="InterPro" id="IPR027417">
    <property type="entry name" value="P-loop_NTPase"/>
</dbReference>
<sequence length="1240" mass="141802">MDAWRPNRPEKRDDFEVAIICTLTLEADAVITLFDHHWEDDGFSYGKARGDPNAYSIGVIGQHNVVLAHLPGMGKVSAGNIAAFCHMSFPNIKLALLAGICGGAPYDNKGKSQIYLGDVVISTGIVQYDFGRRFPDKFEIKDSLNDIPGRPNLEIRNLLSKLMTTRESERLQTESWKYLNELCQDAKKPTIFPGRSKDLLFPVEYRHKHQDSPACTTCASCYHGSDPVCDIALTSSCEQMGCDTSQCLQRDNREGDELHPLVHFGAFATGDTVMKSAKDRDHITKQTQALGFEMESVGVWEVFPCVVIKSVCDYADSHKSKDWQPYAAACAASYAKGFLRYWDSNRHAESMFESEQFRKRIIKSLRCSDMNERRNNIPSEAPSTFNWIFEESVEQGLEWSSDQDSETESETETSDKESVQEESLEENEDNEASWETESDEKSGEDEVNEDMEADWGTESDESSEISEDSTQSYRQRRDWDSFVDWLRSDLPVYWITGKPGSGKSTLMKFLISDSRTSDALKEWNKDAIIIAHFFWKPGSTMQHSFKGLLCSLLRLILKNDKSISNSSLQRMMKDKDGKDSPSDWDPRELRDLLLYYRDYSSQPICIFIDALDEISPEQDTLDTLHILRALTSPTIKICVSSRPERLFRLHLQDKPNLEIHKLTRPDIEQYSKVSIRGSILLKPRGLKVSDLAWRIGEMSQGVFLWAVLVTRSLIRGINNGDSKRDIHRRLNSTPQDLMELYRDILMRSAADHDIYQQSASMIFNLVLVLKDLYMPLFEAIVATDEPLLDQFVVQGKGIPAQDLVTKGLRMVNTLEVGCAGLLEVHSFKKYSHVTLKLKPLLAWLETAITFIHRSAEEFLLDTEDGRKLWESSPCSREELFIRRIKARLAWYELYPSLGMRSKELHDAFAILQYWKREASLPSAIGITMFTFAQKMHERGSLLTPKDRDELMPLNSRRKQFLIYAVVQGRHARFAFNDLATFPDSERYETTYYIFYNACAQLHGDGTMLRHPEIVNLMIENGYSPNWPGSSETTTCKFGSPWLQYLLTLHRKLSYTAVDILTSTQALIVLDTICMFLKSGASLHSRFMVVFNWTRPTNRSSFAYIHLGALWAHHFKGDLRPYNSDFLILEINAKVLLESILIKVHGVIRPASRLKLPEAASYMKALAFGNYEEKKYFIVETNWVSELLLEGVKFWFKYATRKGNDTKLNNKVMTICSYVTDKVSEASCCQGPWPFNFRYAS</sequence>
<dbReference type="InterPro" id="IPR000845">
    <property type="entry name" value="Nucleoside_phosphorylase_d"/>
</dbReference>
<dbReference type="OrthoDB" id="20872at2759"/>
<protein>
    <recommendedName>
        <fullName evidence="7">Nucleoside phosphorylase domain-containing protein</fullName>
    </recommendedName>
</protein>
<dbReference type="GO" id="GO:0003824">
    <property type="term" value="F:catalytic activity"/>
    <property type="evidence" value="ECO:0007669"/>
    <property type="project" value="InterPro"/>
</dbReference>
<dbReference type="EMBL" id="JAAOAN010000191">
    <property type="protein sequence ID" value="KAF5717120.1"/>
    <property type="molecule type" value="Genomic_DNA"/>
</dbReference>
<dbReference type="PANTHER" id="PTHR46082">
    <property type="entry name" value="ATP/GTP-BINDING PROTEIN-RELATED"/>
    <property type="match status" value="1"/>
</dbReference>
<dbReference type="Pfam" id="PF01048">
    <property type="entry name" value="PNP_UDP_1"/>
    <property type="match status" value="1"/>
</dbReference>
<feature type="region of interest" description="Disordered" evidence="2">
    <location>
        <begin position="397"/>
        <end position="472"/>
    </location>
</feature>
<feature type="domain" description="Nucleoside phosphorylase" evidence="3">
    <location>
        <begin position="17"/>
        <end position="136"/>
    </location>
</feature>
<dbReference type="InterPro" id="IPR035994">
    <property type="entry name" value="Nucleoside_phosphorylase_sf"/>
</dbReference>
<evidence type="ECO:0000259" key="3">
    <source>
        <dbReference type="Pfam" id="PF01048"/>
    </source>
</evidence>
<dbReference type="InterPro" id="IPR056884">
    <property type="entry name" value="NPHP3-like_N"/>
</dbReference>
<name>A0A8H6DHT8_9HYPO</name>
<dbReference type="SUPFAM" id="SSF52540">
    <property type="entry name" value="P-loop containing nucleoside triphosphate hydrolases"/>
    <property type="match status" value="1"/>
</dbReference>
<gene>
    <name evidence="5" type="ORF">FMUND_5938</name>
</gene>
<keyword evidence="6" id="KW-1185">Reference proteome</keyword>
<dbReference type="Proteomes" id="UP000544331">
    <property type="component" value="Unassembled WGS sequence"/>
</dbReference>
<dbReference type="InterPro" id="IPR053137">
    <property type="entry name" value="NLR-like"/>
</dbReference>
<evidence type="ECO:0000313" key="5">
    <source>
        <dbReference type="EMBL" id="KAF5717120.1"/>
    </source>
</evidence>